<dbReference type="RefSeq" id="WP_011795975.1">
    <property type="nucleotide sequence ID" value="NZ_CP023687.1"/>
</dbReference>
<accession>A0ABY9ASA7</accession>
<organism evidence="3 4">
    <name type="scientific">Paracidovorax citrulli</name>
    <name type="common">Acidovorax citrulli</name>
    <dbReference type="NCBI Taxonomy" id="80869"/>
    <lineage>
        <taxon>Bacteria</taxon>
        <taxon>Pseudomonadati</taxon>
        <taxon>Pseudomonadota</taxon>
        <taxon>Betaproteobacteria</taxon>
        <taxon>Burkholderiales</taxon>
        <taxon>Comamonadaceae</taxon>
        <taxon>Paracidovorax</taxon>
    </lineage>
</organism>
<gene>
    <name evidence="3" type="ORF">QRO08_03800</name>
    <name evidence="2" type="ORF">QRO08_12530</name>
</gene>
<sequence length="1200" mass="126785">MATILEGDIKLLASRVMDDVPEGGGGPTGTEIPYGTSNAMYQDITEADRAGGNVSIRQAHVGVLTANVEPYLGANLILSELPNDPNVSITLARCDLFARRTAIAAAIANYLIQGTTWSGVLLEDHVVGMLSIQILHRPGTPAPDIGRTLVLVYQQGTSSERIQYVRVTRTETEARTFTYGSGGSGGSFVDFQASVTKVDLQDALRYAFPGSPPSRDFAPAAGKTVIRDTTVADAATYYGASPIVGTVALGDSVLRVQSIYTQLVPSSRTETSTLDQRPAAERTLVLAEAPRRVEVPVAAHSRRIRINQSNRGSSYVALLKPLPEPGTVVVSFRSLGNWYALTDDGNGVLTGPGSGRVIYNTGSMDMALASLPDDASSIIIQWAERVAYTNRASQGAQMRAPEVAWQMARRGTVPGTWTVRWPSGGVMRTASDNGAGKITGDAQGEYDYPSSSAFMRLGAIIDPGGEYEVTYDAGGMEEEVIAAPALDAAGQATLVLTKQPLAGSIEVAWITAQEVSSTSGTSLSAAEAGKVIGTTKTVMGYVPQTVYGTVFSGSGGNVSAPPVSSVTAPVSMVQVPIYRISNNTTTSTWSRMTAQDATDSRRVITAHSITDDGAGGFVGGLGTVSYAGKTIVLKLASQDRSTVSYKSDHEDAKVFDDPDGPQPSLSTSSKGGEYGTTAVGEQQVGSVIVRYKVAPVSATTAVERFAGAEIVIDLLPYTTDRAVPGSVRFAWMGETYEDFEGVLYRGRTSNAPGIASGSMDYAAGLARMTDYVVGPSPTTVTLQSLWTRRVPWSTGSIFFRTQSAPLKPGGVVLSVLDLHGNALTATTGTDGAFAGTHMRGRMDFESGVGELQFGDFVDPATLTDGQKAEWWYSAADVGAVEAGKIWRPWPVDPTTLRINSVSYSYLPIDADILGLDPVRLPPDGRVPIYRKGTYVVVGHTGRVPAATYSAGMTINCGRERLSRVYLVGADGKLIRSGYTPNLDAGTIAVTDVTDWVQPVVVKHRIEEMARCTDVQIDGTLHLSKQLSHAYPAGSVVSSAIMAGNLRARALPVFDQGSWDGFTWADATIGNPAPATYNDGAFPPVVTNAGALTERFALRVLSNGTDVEVIGEHVGNVGTYSRNTDIAPINPVSGAPFFVLRAAGWGSGWAAGNTLFLPTVGVYFPFAAIRTVQPSEAVGTDYAFEVTARGDVDRAPTNPVI</sequence>
<protein>
    <recommendedName>
        <fullName evidence="5">Tip attachment protein J domain-containing protein</fullName>
    </recommendedName>
</protein>
<proteinExistence type="predicted"/>
<evidence type="ECO:0000313" key="3">
    <source>
        <dbReference type="EMBL" id="WIY49708.1"/>
    </source>
</evidence>
<dbReference type="EMBL" id="CP127363">
    <property type="protein sequence ID" value="WIY46687.1"/>
    <property type="molecule type" value="Genomic_DNA"/>
</dbReference>
<keyword evidence="4" id="KW-1185">Reference proteome</keyword>
<evidence type="ECO:0000256" key="1">
    <source>
        <dbReference type="SAM" id="MobiDB-lite"/>
    </source>
</evidence>
<feature type="compositionally biased region" description="Basic and acidic residues" evidence="1">
    <location>
        <begin position="646"/>
        <end position="656"/>
    </location>
</feature>
<reference evidence="3 4" key="1">
    <citation type="submission" date="2023-06" db="EMBL/GenBank/DDBJ databases">
        <authorList>
            <person name="Ham H."/>
            <person name="Park D.S."/>
        </authorList>
    </citation>
    <scope>NUCLEOTIDE SEQUENCE [LARGE SCALE GENOMIC DNA]</scope>
    <source>
        <strain evidence="3 4">KACC 17005</strain>
    </source>
</reference>
<evidence type="ECO:0000313" key="2">
    <source>
        <dbReference type="EMBL" id="WIY46687.1"/>
    </source>
</evidence>
<dbReference type="EMBL" id="CP127363">
    <property type="protein sequence ID" value="WIY49708.1"/>
    <property type="molecule type" value="Genomic_DNA"/>
</dbReference>
<evidence type="ECO:0000313" key="4">
    <source>
        <dbReference type="Proteomes" id="UP001242732"/>
    </source>
</evidence>
<dbReference type="Proteomes" id="UP001242732">
    <property type="component" value="Chromosome"/>
</dbReference>
<feature type="region of interest" description="Disordered" evidence="1">
    <location>
        <begin position="644"/>
        <end position="677"/>
    </location>
</feature>
<name>A0ABY9ASA7_PARCI</name>
<evidence type="ECO:0008006" key="5">
    <source>
        <dbReference type="Google" id="ProtNLM"/>
    </source>
</evidence>